<dbReference type="AlphaFoldDB" id="A0A6L2PA20"/>
<dbReference type="Proteomes" id="UP000502823">
    <property type="component" value="Unassembled WGS sequence"/>
</dbReference>
<dbReference type="PANTHER" id="PTHR46060:SF1">
    <property type="entry name" value="MARINER MOS1 TRANSPOSASE-LIKE PROTEIN"/>
    <property type="match status" value="1"/>
</dbReference>
<evidence type="ECO:0000313" key="3">
    <source>
        <dbReference type="Proteomes" id="UP000502823"/>
    </source>
</evidence>
<sequence>MTKFQVYWTGLLLVASHRCTIWASKAREKAWSGNIPVHHERRSSDLSPLPKKVLLTFFLDMKGPILEHYQEKGQTVNSTTYSAMLKDKVKPLEVVPHPPYSPDLTPCNFHVFGPLTEALCGRWFGNDEEVEGTVQEWITEQPKTFFSDGIRKLVDHYKKCVEQQGDYVGK</sequence>
<comment type="caution">
    <text evidence="2">The sequence shown here is derived from an EMBL/GenBank/DDBJ whole genome shotgun (WGS) entry which is preliminary data.</text>
</comment>
<dbReference type="EMBL" id="BLKM01003593">
    <property type="protein sequence ID" value="GFG29156.1"/>
    <property type="molecule type" value="Genomic_DNA"/>
</dbReference>
<name>A0A6L2PA20_COPFO</name>
<evidence type="ECO:0008006" key="4">
    <source>
        <dbReference type="Google" id="ProtNLM"/>
    </source>
</evidence>
<accession>A0A6L2PA20</accession>
<evidence type="ECO:0000313" key="2">
    <source>
        <dbReference type="EMBL" id="GFG29156.1"/>
    </source>
</evidence>
<keyword evidence="1" id="KW-0732">Signal</keyword>
<dbReference type="PANTHER" id="PTHR46060">
    <property type="entry name" value="MARINER MOS1 TRANSPOSASE-LIKE PROTEIN"/>
    <property type="match status" value="1"/>
</dbReference>
<dbReference type="Pfam" id="PF01359">
    <property type="entry name" value="Transposase_1"/>
    <property type="match status" value="1"/>
</dbReference>
<feature type="chain" id="PRO_5027101419" description="Tc1-like transposase DDE domain-containing protein" evidence="1">
    <location>
        <begin position="24"/>
        <end position="170"/>
    </location>
</feature>
<organism evidence="2 3">
    <name type="scientific">Coptotermes formosanus</name>
    <name type="common">Formosan subterranean termite</name>
    <dbReference type="NCBI Taxonomy" id="36987"/>
    <lineage>
        <taxon>Eukaryota</taxon>
        <taxon>Metazoa</taxon>
        <taxon>Ecdysozoa</taxon>
        <taxon>Arthropoda</taxon>
        <taxon>Hexapoda</taxon>
        <taxon>Insecta</taxon>
        <taxon>Pterygota</taxon>
        <taxon>Neoptera</taxon>
        <taxon>Polyneoptera</taxon>
        <taxon>Dictyoptera</taxon>
        <taxon>Blattodea</taxon>
        <taxon>Blattoidea</taxon>
        <taxon>Termitoidae</taxon>
        <taxon>Rhinotermitidae</taxon>
        <taxon>Coptotermes</taxon>
    </lineage>
</organism>
<proteinExistence type="predicted"/>
<dbReference type="InParanoid" id="A0A6L2PA20"/>
<dbReference type="InterPro" id="IPR036397">
    <property type="entry name" value="RNaseH_sf"/>
</dbReference>
<reference evidence="3" key="1">
    <citation type="submission" date="2020-01" db="EMBL/GenBank/DDBJ databases">
        <title>Draft genome sequence of the Termite Coptotermes fromosanus.</title>
        <authorList>
            <person name="Itakura S."/>
            <person name="Yosikawa Y."/>
            <person name="Umezawa K."/>
        </authorList>
    </citation>
    <scope>NUCLEOTIDE SEQUENCE [LARGE SCALE GENOMIC DNA]</scope>
</reference>
<keyword evidence="3" id="KW-1185">Reference proteome</keyword>
<dbReference type="GO" id="GO:0003676">
    <property type="term" value="F:nucleic acid binding"/>
    <property type="evidence" value="ECO:0007669"/>
    <property type="project" value="InterPro"/>
</dbReference>
<dbReference type="InterPro" id="IPR052709">
    <property type="entry name" value="Transposase-MT_Hybrid"/>
</dbReference>
<dbReference type="Gene3D" id="3.30.420.10">
    <property type="entry name" value="Ribonuclease H-like superfamily/Ribonuclease H"/>
    <property type="match status" value="1"/>
</dbReference>
<evidence type="ECO:0000256" key="1">
    <source>
        <dbReference type="SAM" id="SignalP"/>
    </source>
</evidence>
<protein>
    <recommendedName>
        <fullName evidence="4">Tc1-like transposase DDE domain-containing protein</fullName>
    </recommendedName>
</protein>
<gene>
    <name evidence="2" type="ORF">Cfor_04983</name>
</gene>
<dbReference type="OrthoDB" id="6622399at2759"/>
<feature type="signal peptide" evidence="1">
    <location>
        <begin position="1"/>
        <end position="23"/>
    </location>
</feature>
<dbReference type="InterPro" id="IPR001888">
    <property type="entry name" value="Transposase_1"/>
</dbReference>